<keyword evidence="3" id="KW-1185">Reference proteome</keyword>
<sequence length="1486" mass="159243">MGGNGTQRADTESTWAWSDNPILCALDYMRFFGYKPVPLSRFNIIEIMRQAERCDELVPFLDDAGVTQYEKRYTCNGTFEYDEGGAEVLQTILNACSGRVYRAGGLVSLVAGGYAGIPTLTLTEKDLVGQVTFRPNPPTREKCNAVRGSFCSPDAGYAMSESPIVTVPAYQAEDGIYLESEVKMPFTTSVTAAQRLQKNYLERKRAAFVIEMEVGAVGLMLHPGAPVRVTLDNENLNQVFVVQDWRFNPAKKTTQLTLLVDYPEIWTDNIYQAVAKPTFVKPDNSKPGDILGATFTGTPDDSWRIGVLTIESESPAQLATYTVQLASASGTTRYNIKLNGNTNEINLQGLATGSYGAYIKARGINGRWSNEKFVTFTVTDVFNVGAGVTITDNGNGTFTVNNGASQVTFYDKTGQPIPTITDNGNGTYTINNNAGDVVTVYDGADGYTPQKNTDYFDGTDGAYVSTIFKVVTSGGAPAAPTGGSFNGTTETVPTGWTDKSTYMGVGIEYKSTVRYYKTSASSNYTKSAWSTPAIATQIGVDGEDGLNIFLSNENTSIPTDMYGDGGAYPYRSTVKVLRGGNDETSQWTIIRSATTGITTTLDSGVISVTAMSIDEGIVTVTATRSGYTSLVKEWNISKAKRGEEGLTPGDIAGKKGQMWGFSSGLQGWTLYNYSAYSAGTAKVTFVATTDDPYMQSPVISVPGATSYAIRVRVRCQSPSHNTSVAIYWQTTARKSFTESYKMSRSHRYKQGEWTYLVFDLRDADQADDWLNGTVYKIRLDFANSGATGKQYQIDGVVIGFFGSADQTDYSDNAIANTAVTINSNGTLMGAGGGQATLGGLGFSGDTNARYLSDFYLDGRSDTRVTSLRPEAGWRNNQISIGSNGLLANAGGGQVSLSGIGFSGDSNARYLSDVYLDGRSDGRVSSLRPDTTYKNSRITIGSNGLLANAGGGQVSLSGIGFSGDSNARYISDATIDGRANNRVTALRPDTTYKNSQITISSNGNINNAGGGSVSLGGLGFTGDTNARYISDSTIDGRANNRITSMRPDDDYRNFSGGGLNFLPPQYYDPPSGVPLGTSSRMTTGITGYKYGGFGGGNHVSLVATGADAYVYFAKSSTDYNMQIDPCKRYIVSALVKNNSDYAAFDCAFYIKTSAGNHYAGTWKSPGAQSYGRVWTSIQISSSDQSTTACLRIDIDTGAGRALVISDLMVELATENGNDYPSPYVPPLTTGRLIQQRLLPMVNTAGASAAIDDNPLSASDNGTSAKISVAAHTIYMAEDDISYNSGSITGLSFTTTYYVYCDDPFYLGGSVSYKQVTASGFNNIVRSTGRRYIGSIRTPSDGGGTTTPPINECPHADVWLTDTLQARDVKVGDVIDGITANRGHKATVTAVSHHIQDVVKITTESGHSKTVSCFTPIDREDGSTYSAINAMGEVIQVEIDGQLSWSPVKDLVLIPEQPVVRLSLGGISFLGGDDKNKRMVTHNAMQKK</sequence>
<gene>
    <name evidence="2" type="ORF">IT774_05185</name>
</gene>
<organism evidence="2 3">
    <name type="scientific">Salinimonas marina</name>
    <dbReference type="NCBI Taxonomy" id="2785918"/>
    <lineage>
        <taxon>Bacteria</taxon>
        <taxon>Pseudomonadati</taxon>
        <taxon>Pseudomonadota</taxon>
        <taxon>Gammaproteobacteria</taxon>
        <taxon>Alteromonadales</taxon>
        <taxon>Alteromonadaceae</taxon>
        <taxon>Alteromonas/Salinimonas group</taxon>
        <taxon>Salinimonas</taxon>
    </lineage>
</organism>
<dbReference type="EMBL" id="CP064795">
    <property type="protein sequence ID" value="QPG06568.1"/>
    <property type="molecule type" value="Genomic_DNA"/>
</dbReference>
<proteinExistence type="predicted"/>
<dbReference type="Pfam" id="PF13550">
    <property type="entry name" value="Phage-tail_3"/>
    <property type="match status" value="1"/>
</dbReference>
<dbReference type="InterPro" id="IPR032876">
    <property type="entry name" value="J_dom"/>
</dbReference>
<feature type="domain" description="Tip attachment protein J" evidence="1">
    <location>
        <begin position="86"/>
        <end position="233"/>
    </location>
</feature>
<dbReference type="RefSeq" id="WP_195811644.1">
    <property type="nucleotide sequence ID" value="NZ_CP064795.1"/>
</dbReference>
<dbReference type="Proteomes" id="UP000595095">
    <property type="component" value="Chromosome"/>
</dbReference>
<name>A0A7S9DZ15_9ALTE</name>
<evidence type="ECO:0000259" key="1">
    <source>
        <dbReference type="Pfam" id="PF13550"/>
    </source>
</evidence>
<evidence type="ECO:0000313" key="2">
    <source>
        <dbReference type="EMBL" id="QPG06568.1"/>
    </source>
</evidence>
<accession>A0A7S9DZ15</accession>
<protein>
    <recommendedName>
        <fullName evidence="1">Tip attachment protein J domain-containing protein</fullName>
    </recommendedName>
</protein>
<evidence type="ECO:0000313" key="3">
    <source>
        <dbReference type="Proteomes" id="UP000595095"/>
    </source>
</evidence>
<reference evidence="2 3" key="1">
    <citation type="submission" date="2020-11" db="EMBL/GenBank/DDBJ databases">
        <title>Complete genome sequence for Salinimonas sp. strain G2-b.</title>
        <authorList>
            <person name="Park S.-J."/>
        </authorList>
    </citation>
    <scope>NUCLEOTIDE SEQUENCE [LARGE SCALE GENOMIC DNA]</scope>
    <source>
        <strain evidence="2 3">G2-b</strain>
    </source>
</reference>
<dbReference type="KEGG" id="smaa:IT774_05185"/>